<keyword evidence="11" id="KW-1185">Reference proteome</keyword>
<comment type="subunit">
    <text evidence="5">Heterooligomer composed of large and small subunits.</text>
</comment>
<dbReference type="RefSeq" id="WP_070072663.1">
    <property type="nucleotide sequence ID" value="NZ_CP017448.1"/>
</dbReference>
<accession>A0A1D8K831</accession>
<dbReference type="Pfam" id="PF02601">
    <property type="entry name" value="Exonuc_VII_L"/>
    <property type="match status" value="1"/>
</dbReference>
<reference evidence="10 11" key="1">
    <citation type="submission" date="2016-09" db="EMBL/GenBank/DDBJ databases">
        <title>Acidihalobacter prosperus V6 (DSM14174).</title>
        <authorList>
            <person name="Khaleque H.N."/>
            <person name="Ramsay J.P."/>
            <person name="Murphy R.J.T."/>
            <person name="Kaksonen A.H."/>
            <person name="Boxall N.J."/>
            <person name="Watkin E.L.J."/>
        </authorList>
    </citation>
    <scope>NUCLEOTIDE SEQUENCE [LARGE SCALE GENOMIC DNA]</scope>
    <source>
        <strain evidence="10 11">V6</strain>
    </source>
</reference>
<keyword evidence="4 5" id="KW-0269">Exonuclease</keyword>
<dbReference type="PANTHER" id="PTHR30008:SF0">
    <property type="entry name" value="EXODEOXYRIBONUCLEASE 7 LARGE SUBUNIT"/>
    <property type="match status" value="1"/>
</dbReference>
<keyword evidence="3 5" id="KW-0378">Hydrolase</keyword>
<dbReference type="EMBL" id="CP017448">
    <property type="protein sequence ID" value="AOV17090.1"/>
    <property type="molecule type" value="Genomic_DNA"/>
</dbReference>
<dbReference type="GO" id="GO:0005737">
    <property type="term" value="C:cytoplasm"/>
    <property type="evidence" value="ECO:0007669"/>
    <property type="project" value="UniProtKB-SubCell"/>
</dbReference>
<evidence type="ECO:0000256" key="7">
    <source>
        <dbReference type="SAM" id="Coils"/>
    </source>
</evidence>
<dbReference type="EC" id="3.1.11.6" evidence="5"/>
<evidence type="ECO:0000313" key="11">
    <source>
        <dbReference type="Proteomes" id="UP000095342"/>
    </source>
</evidence>
<evidence type="ECO:0000256" key="1">
    <source>
        <dbReference type="ARBA" id="ARBA00022490"/>
    </source>
</evidence>
<evidence type="ECO:0000256" key="2">
    <source>
        <dbReference type="ARBA" id="ARBA00022722"/>
    </source>
</evidence>
<feature type="domain" description="OB-fold nucleic acid binding" evidence="9">
    <location>
        <begin position="11"/>
        <end position="104"/>
    </location>
</feature>
<dbReference type="Pfam" id="PF13742">
    <property type="entry name" value="tRNA_anti_2"/>
    <property type="match status" value="1"/>
</dbReference>
<feature type="coiled-coil region" evidence="7">
    <location>
        <begin position="313"/>
        <end position="340"/>
    </location>
</feature>
<dbReference type="CDD" id="cd04489">
    <property type="entry name" value="ExoVII_LU_OBF"/>
    <property type="match status" value="1"/>
</dbReference>
<proteinExistence type="inferred from homology"/>
<keyword evidence="2 5" id="KW-0540">Nuclease</keyword>
<keyword evidence="1 5" id="KW-0963">Cytoplasm</keyword>
<protein>
    <recommendedName>
        <fullName evidence="5">Exodeoxyribonuclease 7 large subunit</fullName>
        <ecNumber evidence="5">3.1.11.6</ecNumber>
    </recommendedName>
    <alternativeName>
        <fullName evidence="5">Exodeoxyribonuclease VII large subunit</fullName>
        <shortName evidence="5">Exonuclease VII large subunit</shortName>
    </alternativeName>
</protein>
<dbReference type="InterPro" id="IPR020579">
    <property type="entry name" value="Exonuc_VII_lsu_C"/>
</dbReference>
<feature type="domain" description="Exonuclease VII large subunit C-terminal" evidence="8">
    <location>
        <begin position="127"/>
        <end position="441"/>
    </location>
</feature>
<comment type="subcellular location">
    <subcellularLocation>
        <location evidence="5 6">Cytoplasm</location>
    </subcellularLocation>
</comment>
<evidence type="ECO:0000256" key="5">
    <source>
        <dbReference type="HAMAP-Rule" id="MF_00378"/>
    </source>
</evidence>
<dbReference type="InterPro" id="IPR003753">
    <property type="entry name" value="Exonuc_VII_L"/>
</dbReference>
<dbReference type="HAMAP" id="MF_00378">
    <property type="entry name" value="Exonuc_7_L"/>
    <property type="match status" value="1"/>
</dbReference>
<dbReference type="NCBIfam" id="TIGR00237">
    <property type="entry name" value="xseA"/>
    <property type="match status" value="1"/>
</dbReference>
<dbReference type="InterPro" id="IPR025824">
    <property type="entry name" value="OB-fold_nuc-bd_dom"/>
</dbReference>
<comment type="function">
    <text evidence="5">Bidirectionally degrades single-stranded DNA into large acid-insoluble oligonucleotides, which are then degraded further into small acid-soluble oligonucleotides.</text>
</comment>
<evidence type="ECO:0000259" key="9">
    <source>
        <dbReference type="Pfam" id="PF13742"/>
    </source>
</evidence>
<evidence type="ECO:0000256" key="6">
    <source>
        <dbReference type="RuleBase" id="RU004355"/>
    </source>
</evidence>
<evidence type="ECO:0000313" key="10">
    <source>
        <dbReference type="EMBL" id="AOV17090.1"/>
    </source>
</evidence>
<evidence type="ECO:0000259" key="8">
    <source>
        <dbReference type="Pfam" id="PF02601"/>
    </source>
</evidence>
<dbReference type="KEGG" id="aaeo:BJI67_08500"/>
<sequence length="450" mass="50208">MSDTANPDEVFSVSRLNAAARELLEGGFPLIWVEGEISNFSRPSSGHIYFTLKDGAAQVRAAMFRNRNLLLRFKPESGLQVLLRARVTLYEARGDYQLIVEHMEEAGEGALRRAFETLRLKLAAEGLFDVARKRTLPAYPACIGIVTSPTGAALRDVVSVLRRRFPAMSVLIYPVMVQGDQAAPGIVAALDQANRDARCDVILLTRGGGSLEDLWAFNEESVARAIGHSDIPVVSAVGHETDFTIADFAADVRAPTPSAAAELISPDRSDLLRHVQRDGMRMTRALNARLDQFRQEVNWLRIRLWQRHPLSRLQQLQQRLDELESRLQQTQRARHQRLAQRTEILHARLNAMAPNNRLPLLIMRLSQATRGLHSVTSRQIEKAQGRLQSIVRTLETVSPLATLGRGYAILFDEQGRVISRSEQAPVASTVKARLAHGRLYCQVLTSEPES</sequence>
<dbReference type="GO" id="GO:0003676">
    <property type="term" value="F:nucleic acid binding"/>
    <property type="evidence" value="ECO:0007669"/>
    <property type="project" value="InterPro"/>
</dbReference>
<comment type="similarity">
    <text evidence="5 6">Belongs to the XseA family.</text>
</comment>
<dbReference type="AlphaFoldDB" id="A0A1D8K831"/>
<dbReference type="GO" id="GO:0008855">
    <property type="term" value="F:exodeoxyribonuclease VII activity"/>
    <property type="evidence" value="ECO:0007669"/>
    <property type="project" value="UniProtKB-UniRule"/>
</dbReference>
<dbReference type="Proteomes" id="UP000095342">
    <property type="component" value="Chromosome"/>
</dbReference>
<dbReference type="GO" id="GO:0006308">
    <property type="term" value="P:DNA catabolic process"/>
    <property type="evidence" value="ECO:0007669"/>
    <property type="project" value="UniProtKB-UniRule"/>
</dbReference>
<gene>
    <name evidence="5" type="primary">xseA</name>
    <name evidence="10" type="ORF">BJI67_08500</name>
</gene>
<keyword evidence="7" id="KW-0175">Coiled coil</keyword>
<evidence type="ECO:0000256" key="3">
    <source>
        <dbReference type="ARBA" id="ARBA00022801"/>
    </source>
</evidence>
<comment type="catalytic activity">
    <reaction evidence="5 6">
        <text>Exonucleolytic cleavage in either 5'- to 3'- or 3'- to 5'-direction to yield nucleoside 5'-phosphates.</text>
        <dbReference type="EC" id="3.1.11.6"/>
    </reaction>
</comment>
<name>A0A1D8K831_9GAMM</name>
<dbReference type="GO" id="GO:0009318">
    <property type="term" value="C:exodeoxyribonuclease VII complex"/>
    <property type="evidence" value="ECO:0007669"/>
    <property type="project" value="UniProtKB-UniRule"/>
</dbReference>
<evidence type="ECO:0000256" key="4">
    <source>
        <dbReference type="ARBA" id="ARBA00022839"/>
    </source>
</evidence>
<organism evidence="10 11">
    <name type="scientific">Acidihalobacter aeolianus</name>
    <dbReference type="NCBI Taxonomy" id="2792603"/>
    <lineage>
        <taxon>Bacteria</taxon>
        <taxon>Pseudomonadati</taxon>
        <taxon>Pseudomonadota</taxon>
        <taxon>Gammaproteobacteria</taxon>
        <taxon>Chromatiales</taxon>
        <taxon>Ectothiorhodospiraceae</taxon>
        <taxon>Acidihalobacter</taxon>
    </lineage>
</organism>
<dbReference type="PANTHER" id="PTHR30008">
    <property type="entry name" value="EXODEOXYRIBONUCLEASE 7 LARGE SUBUNIT"/>
    <property type="match status" value="1"/>
</dbReference>